<protein>
    <recommendedName>
        <fullName evidence="6">NFX1-type zinc finger-containing protein 1</fullName>
    </recommendedName>
</protein>
<dbReference type="Pfam" id="PF13087">
    <property type="entry name" value="AAA_12"/>
    <property type="match status" value="1"/>
</dbReference>
<dbReference type="InterPro" id="IPR041679">
    <property type="entry name" value="DNA2/NAM7-like_C"/>
</dbReference>
<evidence type="ECO:0000259" key="2">
    <source>
        <dbReference type="Pfam" id="PF13086"/>
    </source>
</evidence>
<dbReference type="PANTHER" id="PTHR10887:SF445">
    <property type="entry name" value="NFX1-TYPE ZINC FINGER-CONTAINING PROTEIN 1"/>
    <property type="match status" value="1"/>
</dbReference>
<dbReference type="SUPFAM" id="SSF52540">
    <property type="entry name" value="P-loop containing nucleoside triphosphate hydrolases"/>
    <property type="match status" value="1"/>
</dbReference>
<dbReference type="Proteomes" id="UP001628179">
    <property type="component" value="Unassembled WGS sequence"/>
</dbReference>
<keyword evidence="1" id="KW-0347">Helicase</keyword>
<proteinExistence type="predicted"/>
<accession>A0ABQ0GNR5</accession>
<dbReference type="InterPro" id="IPR027417">
    <property type="entry name" value="P-loop_NTPase"/>
</dbReference>
<comment type="caution">
    <text evidence="4">The sequence shown here is derived from an EMBL/GenBank/DDBJ whole genome shotgun (WGS) entry which is preliminary data.</text>
</comment>
<reference evidence="4 5" key="1">
    <citation type="submission" date="2024-09" db="EMBL/GenBank/DDBJ databases">
        <title>Itraconazole resistance in Madurella fahalii resulting from another homologue of gene encoding cytochrome P450 14-alpha sterol demethylase (CYP51).</title>
        <authorList>
            <person name="Yoshioka I."/>
            <person name="Fahal A.H."/>
            <person name="Kaneko S."/>
            <person name="Yaguchi T."/>
        </authorList>
    </citation>
    <scope>NUCLEOTIDE SEQUENCE [LARGE SCALE GENOMIC DNA]</scope>
    <source>
        <strain evidence="4 5">IFM 68171</strain>
    </source>
</reference>
<evidence type="ECO:0000259" key="3">
    <source>
        <dbReference type="Pfam" id="PF13087"/>
    </source>
</evidence>
<sequence>MAQETVQLLAKNQGLTVVRELTDQRLQTVTGDTQRKALWKDELLPLFRILAHPRVVDSAILEQEVAVIHNFVLGIGGRRMKSVFLFYLDMLDGWQRFDLGRDGDSRMSAVELSLAVLSKMMDCNTNSIVIDDLGPIIHRLATITDEPSVPGDEFYRLQSQNYLRYVRQRLGLGEALPERSAATSRRRVERAKFVLRTDLPGQLSAQGPRHDNDHADIESIKIMPTKDEIAAIRSEYLPTSDPTNFHHPGIRGRLDREFRLLREDTVGVLRDAIRIQLEAMKMPQQDKAPRKKKDGLRTFTYRNATVVDVVFDQHKLDFIVQFDQPVSNMTQGRRQEWWSHSRRLQPGALVSVVAASGSALFFTVAQSTLHVPDQRLQQPKKSANDGIQENKHVQTLSLSGDANYAYAHLNLVDMGCGEFYQALRWYCNIGRDESRYLVEFPGVLLPSFQHTLEALQQMLKNPRLPFRSLIAPDDIDPEDDQLRPIPPPQYAVKPGFSFDLSCLTKTGSRLQTSPQNPLDAADLAKQSILDPTQASALLDSLSRGLALIQGPPGTGKSFTGENIIRVLLANRERADLGPVLCVCFTNHALDQLLEHLDDGKTRIIRIGARSKSEKLEQCNLRVVARTADRTYHERSTLRREWRVQEELALQLSDLLRKLTTSDKWQALKQHLQESQPHYHDELFGRKDEDDFQMVFHKPERAVDRWLQGGERGDPQQHGPLGRADLGNETAQRLFDMTNDQRRALHQSWLREMRDSIITDIVGTVEEYESSKDQCDKVQCEVDLRCLHEADVVGVTTTGLAKNLGLLQKLRSKVMLCEEAGEVLEAHTLTALLPLVEHAILIGDHLQLRPQIQNDQLKSTNYYGAQYSLDFSLFERLVRPLHPTDPRLPFSSLDTQRRMHPDIAELVRSTLYPTLEDGGNVADYPEVMGMKERLFWLHHDRLEDGAASSDPHSTSHSNGFEIQMTIALVRHLVRQGSYGLDDIAVITPYLGQLFRLRREMQGLFEISVGERDLEDLAAIERDTASPSTEVVSKKPVAKTSLLKSVRVATVDNFQGEEAKVVIISLVRSNTQNKCGFLSTSNRINVLLSRAKHGMYILGNSSMYGGVPMWAKVLDILQASGSGRLGARPLPAVFS</sequence>
<dbReference type="EMBL" id="BAAFSV010000005">
    <property type="protein sequence ID" value="GAB1319260.1"/>
    <property type="molecule type" value="Genomic_DNA"/>
</dbReference>
<dbReference type="RefSeq" id="XP_070920990.1">
    <property type="nucleotide sequence ID" value="XM_071064889.1"/>
</dbReference>
<gene>
    <name evidence="4" type="ORF">MFIFM68171_09470</name>
</gene>
<evidence type="ECO:0008006" key="6">
    <source>
        <dbReference type="Google" id="ProtNLM"/>
    </source>
</evidence>
<feature type="domain" description="DNA2/NAM7 helicase-like C-terminal" evidence="3">
    <location>
        <begin position="869"/>
        <end position="1099"/>
    </location>
</feature>
<organism evidence="4 5">
    <name type="scientific">Madurella fahalii</name>
    <dbReference type="NCBI Taxonomy" id="1157608"/>
    <lineage>
        <taxon>Eukaryota</taxon>
        <taxon>Fungi</taxon>
        <taxon>Dikarya</taxon>
        <taxon>Ascomycota</taxon>
        <taxon>Pezizomycotina</taxon>
        <taxon>Sordariomycetes</taxon>
        <taxon>Sordariomycetidae</taxon>
        <taxon>Sordariales</taxon>
        <taxon>Sordariales incertae sedis</taxon>
        <taxon>Madurella</taxon>
    </lineage>
</organism>
<keyword evidence="1" id="KW-0547">Nucleotide-binding</keyword>
<keyword evidence="1" id="KW-0378">Hydrolase</keyword>
<dbReference type="CDD" id="cd18808">
    <property type="entry name" value="SF1_C_Upf1"/>
    <property type="match status" value="1"/>
</dbReference>
<dbReference type="Pfam" id="PF13086">
    <property type="entry name" value="AAA_11"/>
    <property type="match status" value="1"/>
</dbReference>
<evidence type="ECO:0000313" key="5">
    <source>
        <dbReference type="Proteomes" id="UP001628179"/>
    </source>
</evidence>
<keyword evidence="1" id="KW-0067">ATP-binding</keyword>
<dbReference type="InterPro" id="IPR047187">
    <property type="entry name" value="SF1_C_Upf1"/>
</dbReference>
<evidence type="ECO:0000313" key="4">
    <source>
        <dbReference type="EMBL" id="GAB1319260.1"/>
    </source>
</evidence>
<dbReference type="Gene3D" id="3.40.50.300">
    <property type="entry name" value="P-loop containing nucleotide triphosphate hydrolases"/>
    <property type="match status" value="2"/>
</dbReference>
<dbReference type="CDD" id="cd17936">
    <property type="entry name" value="EEXXEc_NFX1"/>
    <property type="match status" value="1"/>
</dbReference>
<dbReference type="GeneID" id="98180212"/>
<dbReference type="InterPro" id="IPR045055">
    <property type="entry name" value="DNA2/NAM7-like"/>
</dbReference>
<name>A0ABQ0GNR5_9PEZI</name>
<keyword evidence="5" id="KW-1185">Reference proteome</keyword>
<dbReference type="InterPro" id="IPR041677">
    <property type="entry name" value="DNA2/NAM7_AAA_11"/>
</dbReference>
<dbReference type="PANTHER" id="PTHR10887">
    <property type="entry name" value="DNA2/NAM7 HELICASE FAMILY"/>
    <property type="match status" value="1"/>
</dbReference>
<evidence type="ECO:0000256" key="1">
    <source>
        <dbReference type="ARBA" id="ARBA00022806"/>
    </source>
</evidence>
<feature type="domain" description="DNA2/NAM7 helicase helicase" evidence="2">
    <location>
        <begin position="529"/>
        <end position="851"/>
    </location>
</feature>